<dbReference type="AlphaFoldDB" id="A0A9R1D6E8"/>
<feature type="compositionally biased region" description="Polar residues" evidence="2">
    <location>
        <begin position="46"/>
        <end position="58"/>
    </location>
</feature>
<gene>
    <name evidence="3" type="ORF">KM295_00295</name>
</gene>
<keyword evidence="1" id="KW-0175">Coiled coil</keyword>
<evidence type="ECO:0000256" key="2">
    <source>
        <dbReference type="SAM" id="MobiDB-lite"/>
    </source>
</evidence>
<comment type="caution">
    <text evidence="3">The sequence shown here is derived from an EMBL/GenBank/DDBJ whole genome shotgun (WGS) entry which is preliminary data.</text>
</comment>
<evidence type="ECO:0000313" key="3">
    <source>
        <dbReference type="EMBL" id="MCQ4331945.1"/>
    </source>
</evidence>
<name>A0A9R1D6E8_9EURY</name>
<organism evidence="3 4">
    <name type="scientific">Natronomonas aquatica</name>
    <dbReference type="NCBI Taxonomy" id="2841590"/>
    <lineage>
        <taxon>Archaea</taxon>
        <taxon>Methanobacteriati</taxon>
        <taxon>Methanobacteriota</taxon>
        <taxon>Stenosarchaea group</taxon>
        <taxon>Halobacteria</taxon>
        <taxon>Halobacteriales</taxon>
        <taxon>Natronomonadaceae</taxon>
        <taxon>Natronomonas</taxon>
    </lineage>
</organism>
<proteinExistence type="predicted"/>
<protein>
    <submittedName>
        <fullName evidence="3">Uncharacterized protein</fullName>
    </submittedName>
</protein>
<dbReference type="RefSeq" id="WP_256027778.1">
    <property type="nucleotide sequence ID" value="NZ_JAHLKM010000001.1"/>
</dbReference>
<feature type="coiled-coil region" evidence="1">
    <location>
        <begin position="62"/>
        <end position="89"/>
    </location>
</feature>
<feature type="region of interest" description="Disordered" evidence="2">
    <location>
        <begin position="33"/>
        <end position="59"/>
    </location>
</feature>
<sequence length="166" mass="18671">MTDRKQFNIKIKSEKAENWENYLEDNPRYSSMTDLIRQSVEKEISDSNGSPSPTQQAPSKDIAELKEMFNQSQQQLTSLNHTVEDLQTEIEGRGPPDKHIRSEIFAALPVKNVSSPQSPHKIADKIGGPVDHVTVSNVLEEMNEEMGVVKESIGSEPGAVRYYKED</sequence>
<reference evidence="3" key="1">
    <citation type="journal article" date="2023" name="Front. Microbiol.">
        <title>Genomic-based phylogenetic and metabolic analyses of the genus Natronomonas, and description of Natronomonas aquatica sp. nov.</title>
        <authorList>
            <person name="Garcia-Roldan A."/>
            <person name="Duran-Viseras A."/>
            <person name="de la Haba R.R."/>
            <person name="Corral P."/>
            <person name="Sanchez-Porro C."/>
            <person name="Ventosa A."/>
        </authorList>
    </citation>
    <scope>NUCLEOTIDE SEQUENCE</scope>
    <source>
        <strain evidence="3">F2-12</strain>
    </source>
</reference>
<evidence type="ECO:0000256" key="1">
    <source>
        <dbReference type="SAM" id="Coils"/>
    </source>
</evidence>
<accession>A0A9R1D6E8</accession>
<dbReference type="EMBL" id="JAHLKM010000001">
    <property type="protein sequence ID" value="MCQ4331945.1"/>
    <property type="molecule type" value="Genomic_DNA"/>
</dbReference>
<dbReference type="Proteomes" id="UP001139494">
    <property type="component" value="Unassembled WGS sequence"/>
</dbReference>
<evidence type="ECO:0000313" key="4">
    <source>
        <dbReference type="Proteomes" id="UP001139494"/>
    </source>
</evidence>
<keyword evidence="4" id="KW-1185">Reference proteome</keyword>